<evidence type="ECO:0000313" key="2">
    <source>
        <dbReference type="EMBL" id="WNZ48661.1"/>
    </source>
</evidence>
<dbReference type="PANTHER" id="PTHR34107:SF7">
    <property type="entry name" value="SLR2092 PROTEIN"/>
    <property type="match status" value="1"/>
</dbReference>
<dbReference type="InterPro" id="IPR011335">
    <property type="entry name" value="Restrct_endonuc-II-like"/>
</dbReference>
<reference evidence="2" key="1">
    <citation type="journal article" date="2023" name="Plants (Basel)">
        <title>Genomic Analysis of Leptolyngbya boryana CZ1 Reveals Efficient Carbon Fixation Modules.</title>
        <authorList>
            <person name="Bai X."/>
            <person name="Wang H."/>
            <person name="Cheng W."/>
            <person name="Wang J."/>
            <person name="Ma M."/>
            <person name="Hu H."/>
            <person name="Song Z."/>
            <person name="Ma H."/>
            <person name="Fan Y."/>
            <person name="Du C."/>
            <person name="Xu J."/>
        </authorList>
    </citation>
    <scope>NUCLEOTIDE SEQUENCE</scope>
    <source>
        <strain evidence="2">CZ1</strain>
    </source>
</reference>
<dbReference type="SUPFAM" id="SSF52980">
    <property type="entry name" value="Restriction endonuclease-like"/>
    <property type="match status" value="1"/>
</dbReference>
<keyword evidence="2" id="KW-0378">Hydrolase</keyword>
<accession>A0AA96WZB4</accession>
<dbReference type="Gene3D" id="3.90.1570.10">
    <property type="entry name" value="tt1808, chain A"/>
    <property type="match status" value="1"/>
</dbReference>
<dbReference type="CDD" id="cd06260">
    <property type="entry name" value="DUF820-like"/>
    <property type="match status" value="1"/>
</dbReference>
<keyword evidence="2" id="KW-0255">Endonuclease</keyword>
<dbReference type="Pfam" id="PF05685">
    <property type="entry name" value="Uma2"/>
    <property type="match status" value="1"/>
</dbReference>
<name>A0AA96WZB4_LEPBY</name>
<dbReference type="PANTHER" id="PTHR34107">
    <property type="entry name" value="SLL0198 PROTEIN-RELATED"/>
    <property type="match status" value="1"/>
</dbReference>
<dbReference type="RefSeq" id="WP_316428846.1">
    <property type="nucleotide sequence ID" value="NZ_CP130144.1"/>
</dbReference>
<dbReference type="GO" id="GO:0004519">
    <property type="term" value="F:endonuclease activity"/>
    <property type="evidence" value="ECO:0007669"/>
    <property type="project" value="UniProtKB-KW"/>
</dbReference>
<dbReference type="InterPro" id="IPR012296">
    <property type="entry name" value="Nuclease_put_TT1808"/>
</dbReference>
<gene>
    <name evidence="2" type="ORF">Q2T42_12570</name>
</gene>
<feature type="domain" description="Putative restriction endonuclease" evidence="1">
    <location>
        <begin position="29"/>
        <end position="199"/>
    </location>
</feature>
<sequence length="203" mass="22702">MPSLVVKSEQMPLPIDLSSLTSMPKLSDQQFYDFCRTNPDLRIERNANGEIIVMPPAFSDTGNRNGRVFGQLFVWSEADGTGEAFDSSAGFTLPNGAVRSPDASWILSERWNALLPEKQASFAEIVPDFVVELRSSSDTLVSLQEKLEEYIANGVRLGLLIDRKNRQVHVYRSNREPEILAHPDSVSCEPEMPGFALKMAKIW</sequence>
<evidence type="ECO:0000259" key="1">
    <source>
        <dbReference type="Pfam" id="PF05685"/>
    </source>
</evidence>
<protein>
    <submittedName>
        <fullName evidence="2">Uma2 family endonuclease</fullName>
    </submittedName>
</protein>
<dbReference type="AlphaFoldDB" id="A0AA96WZB4"/>
<proteinExistence type="predicted"/>
<keyword evidence="2" id="KW-0540">Nuclease</keyword>
<reference evidence="2" key="2">
    <citation type="submission" date="2023-07" db="EMBL/GenBank/DDBJ databases">
        <authorList>
            <person name="Bai X.-H."/>
            <person name="Wang H.-H."/>
            <person name="Wang J."/>
            <person name="Ma M.-Y."/>
            <person name="Hu H.-H."/>
            <person name="Song Z.-L."/>
            <person name="Ma H.-G."/>
            <person name="Fan Y."/>
            <person name="Du C.-Y."/>
            <person name="Xu J.-C."/>
        </authorList>
    </citation>
    <scope>NUCLEOTIDE SEQUENCE</scope>
    <source>
        <strain evidence="2">CZ1</strain>
    </source>
</reference>
<organism evidence="2">
    <name type="scientific">Leptolyngbya boryana CZ1</name>
    <dbReference type="NCBI Taxonomy" id="3060204"/>
    <lineage>
        <taxon>Bacteria</taxon>
        <taxon>Bacillati</taxon>
        <taxon>Cyanobacteriota</taxon>
        <taxon>Cyanophyceae</taxon>
        <taxon>Leptolyngbyales</taxon>
        <taxon>Leptolyngbyaceae</taxon>
        <taxon>Leptolyngbya group</taxon>
        <taxon>Leptolyngbya</taxon>
    </lineage>
</organism>
<dbReference type="InterPro" id="IPR008538">
    <property type="entry name" value="Uma2"/>
</dbReference>
<dbReference type="EMBL" id="CP130144">
    <property type="protein sequence ID" value="WNZ48661.1"/>
    <property type="molecule type" value="Genomic_DNA"/>
</dbReference>